<dbReference type="Ensembl" id="ENSDLAT00005059855.2">
    <property type="protein sequence ID" value="ENSDLAP00005056400.1"/>
    <property type="gene ID" value="ENSDLAG00005023977.2"/>
</dbReference>
<sequence length="97" mass="10544">MVLSSSPSSSPIFPPPFLSSHPALPYLPPFVLASCCFGGCEWKVCGSGPPQSSAGTNALIVSNSTSSYADFKHFWKEFQSSTISWFNKSEVTFFIVR</sequence>
<evidence type="ECO:0000313" key="2">
    <source>
        <dbReference type="Proteomes" id="UP000694389"/>
    </source>
</evidence>
<protein>
    <submittedName>
        <fullName evidence="1">Uncharacterized protein</fullName>
    </submittedName>
</protein>
<name>A0A8C4IFU7_DICLA</name>
<dbReference type="AlphaFoldDB" id="A0A8C4IFU7"/>
<dbReference type="Proteomes" id="UP000694389">
    <property type="component" value="Unassembled WGS sequence"/>
</dbReference>
<organism evidence="1 2">
    <name type="scientific">Dicentrarchus labrax</name>
    <name type="common">European seabass</name>
    <name type="synonym">Morone labrax</name>
    <dbReference type="NCBI Taxonomy" id="13489"/>
    <lineage>
        <taxon>Eukaryota</taxon>
        <taxon>Metazoa</taxon>
        <taxon>Chordata</taxon>
        <taxon>Craniata</taxon>
        <taxon>Vertebrata</taxon>
        <taxon>Euteleostomi</taxon>
        <taxon>Actinopterygii</taxon>
        <taxon>Neopterygii</taxon>
        <taxon>Teleostei</taxon>
        <taxon>Neoteleostei</taxon>
        <taxon>Acanthomorphata</taxon>
        <taxon>Eupercaria</taxon>
        <taxon>Moronidae</taxon>
        <taxon>Dicentrarchus</taxon>
    </lineage>
</organism>
<proteinExistence type="predicted"/>
<evidence type="ECO:0000313" key="1">
    <source>
        <dbReference type="Ensembl" id="ENSDLAP00005056400.1"/>
    </source>
</evidence>
<reference evidence="1" key="2">
    <citation type="submission" date="2025-09" db="UniProtKB">
        <authorList>
            <consortium name="Ensembl"/>
        </authorList>
    </citation>
    <scope>IDENTIFICATION</scope>
</reference>
<reference evidence="1" key="1">
    <citation type="submission" date="2025-08" db="UniProtKB">
        <authorList>
            <consortium name="Ensembl"/>
        </authorList>
    </citation>
    <scope>IDENTIFICATION</scope>
</reference>
<accession>A0A8C4IFU7</accession>
<keyword evidence="2" id="KW-1185">Reference proteome</keyword>